<reference evidence="3" key="1">
    <citation type="submission" date="2023-05" db="EMBL/GenBank/DDBJ databases">
        <title>Sedimentitalea sp. nov. JM2-8.</title>
        <authorList>
            <person name="Huang J."/>
        </authorList>
    </citation>
    <scope>NUCLEOTIDE SEQUENCE [LARGE SCALE GENOMIC DNA]</scope>
    <source>
        <strain evidence="3">KHS03</strain>
    </source>
</reference>
<name>A0ABU3VF24_9RHOB</name>
<feature type="transmembrane region" description="Helical" evidence="1">
    <location>
        <begin position="100"/>
        <end position="121"/>
    </location>
</feature>
<feature type="transmembrane region" description="Helical" evidence="1">
    <location>
        <begin position="163"/>
        <end position="184"/>
    </location>
</feature>
<keyword evidence="1" id="KW-1133">Transmembrane helix</keyword>
<protein>
    <submittedName>
        <fullName evidence="2">DUF2306 domain-containing protein</fullName>
    </submittedName>
</protein>
<evidence type="ECO:0000313" key="3">
    <source>
        <dbReference type="Proteomes" id="UP001255416"/>
    </source>
</evidence>
<comment type="caution">
    <text evidence="2">The sequence shown here is derived from an EMBL/GenBank/DDBJ whole genome shotgun (WGS) entry which is preliminary data.</text>
</comment>
<dbReference type="EMBL" id="JASMWN010000009">
    <property type="protein sequence ID" value="MDU9004766.1"/>
    <property type="molecule type" value="Genomic_DNA"/>
</dbReference>
<sequence length="233" mass="26084">MALTQDARYLICMQRYLPTLLLSVLALNTGWFVVYSGDLGVRGLVSQSPGEVSRVFQKDGTLANAVIALHMIAGAVLTFGAPLQALPIVRRRWPGLHRRFGYVLFVLAVTTGLGGLVYITLNGTIGGWWMSLWFAIYGTAMIWTAVNTVYYAMAKDLRRHFAWAVRLVVLAVASWIYRMHYAIWYAATGGLASNKEFTGLFDQIQVVAFFVPYLLVAEIAMRWRDERRPPTAA</sequence>
<dbReference type="Pfam" id="PF10067">
    <property type="entry name" value="DUF2306"/>
    <property type="match status" value="1"/>
</dbReference>
<gene>
    <name evidence="2" type="ORF">QO231_13000</name>
</gene>
<keyword evidence="1" id="KW-0812">Transmembrane</keyword>
<feature type="transmembrane region" description="Helical" evidence="1">
    <location>
        <begin position="20"/>
        <end position="41"/>
    </location>
</feature>
<feature type="transmembrane region" description="Helical" evidence="1">
    <location>
        <begin position="127"/>
        <end position="151"/>
    </location>
</feature>
<evidence type="ECO:0000313" key="2">
    <source>
        <dbReference type="EMBL" id="MDU9004766.1"/>
    </source>
</evidence>
<keyword evidence="3" id="KW-1185">Reference proteome</keyword>
<dbReference type="InterPro" id="IPR018750">
    <property type="entry name" value="DUF2306_membrane"/>
</dbReference>
<evidence type="ECO:0000256" key="1">
    <source>
        <dbReference type="SAM" id="Phobius"/>
    </source>
</evidence>
<organism evidence="2 3">
    <name type="scientific">Sedimentitalea todarodis</name>
    <dbReference type="NCBI Taxonomy" id="1631240"/>
    <lineage>
        <taxon>Bacteria</taxon>
        <taxon>Pseudomonadati</taxon>
        <taxon>Pseudomonadota</taxon>
        <taxon>Alphaproteobacteria</taxon>
        <taxon>Rhodobacterales</taxon>
        <taxon>Paracoccaceae</taxon>
        <taxon>Sedimentitalea</taxon>
    </lineage>
</organism>
<feature type="transmembrane region" description="Helical" evidence="1">
    <location>
        <begin position="204"/>
        <end position="221"/>
    </location>
</feature>
<accession>A0ABU3VF24</accession>
<dbReference type="RefSeq" id="WP_316776938.1">
    <property type="nucleotide sequence ID" value="NZ_JASMWN010000009.1"/>
</dbReference>
<dbReference type="Proteomes" id="UP001255416">
    <property type="component" value="Unassembled WGS sequence"/>
</dbReference>
<keyword evidence="1" id="KW-0472">Membrane</keyword>
<proteinExistence type="predicted"/>
<feature type="transmembrane region" description="Helical" evidence="1">
    <location>
        <begin position="61"/>
        <end position="79"/>
    </location>
</feature>